<keyword evidence="4" id="KW-0560">Oxidoreductase</keyword>
<dbReference type="PANTHER" id="PTHR43880:SF12">
    <property type="entry name" value="ALCOHOL DEHYDROGENASE CLASS-3"/>
    <property type="match status" value="1"/>
</dbReference>
<dbReference type="GO" id="GO:0008270">
    <property type="term" value="F:zinc ion binding"/>
    <property type="evidence" value="ECO:0007669"/>
    <property type="project" value="InterPro"/>
</dbReference>
<dbReference type="Gene3D" id="3.40.50.720">
    <property type="entry name" value="NAD(P)-binding Rossmann-like Domain"/>
    <property type="match status" value="1"/>
</dbReference>
<keyword evidence="3" id="KW-0862">Zinc</keyword>
<dbReference type="SMART" id="SM00829">
    <property type="entry name" value="PKS_ER"/>
    <property type="match status" value="1"/>
</dbReference>
<dbReference type="Gene3D" id="3.90.180.10">
    <property type="entry name" value="Medium-chain alcohol dehydrogenases, catalytic domain"/>
    <property type="match status" value="1"/>
</dbReference>
<dbReference type="AlphaFoldDB" id="A0A381Z0F9"/>
<evidence type="ECO:0000259" key="6">
    <source>
        <dbReference type="SMART" id="SM00829"/>
    </source>
</evidence>
<dbReference type="GO" id="GO:0005829">
    <property type="term" value="C:cytosol"/>
    <property type="evidence" value="ECO:0007669"/>
    <property type="project" value="TreeGrafter"/>
</dbReference>
<evidence type="ECO:0000256" key="2">
    <source>
        <dbReference type="ARBA" id="ARBA00022723"/>
    </source>
</evidence>
<reference evidence="7" key="1">
    <citation type="submission" date="2018-05" db="EMBL/GenBank/DDBJ databases">
        <authorList>
            <person name="Lanie J.A."/>
            <person name="Ng W.-L."/>
            <person name="Kazmierczak K.M."/>
            <person name="Andrzejewski T.M."/>
            <person name="Davidsen T.M."/>
            <person name="Wayne K.J."/>
            <person name="Tettelin H."/>
            <person name="Glass J.I."/>
            <person name="Rusch D."/>
            <person name="Podicherti R."/>
            <person name="Tsui H.-C.T."/>
            <person name="Winkler M.E."/>
        </authorList>
    </citation>
    <scope>NUCLEOTIDE SEQUENCE</scope>
</reference>
<dbReference type="InterPro" id="IPR013154">
    <property type="entry name" value="ADH-like_N"/>
</dbReference>
<name>A0A381Z0F9_9ZZZZ</name>
<dbReference type="InterPro" id="IPR002328">
    <property type="entry name" value="ADH_Zn_CS"/>
</dbReference>
<dbReference type="Pfam" id="PF00107">
    <property type="entry name" value="ADH_zinc_N"/>
    <property type="match status" value="1"/>
</dbReference>
<dbReference type="InterPro" id="IPR011032">
    <property type="entry name" value="GroES-like_sf"/>
</dbReference>
<dbReference type="SUPFAM" id="SSF51735">
    <property type="entry name" value="NAD(P)-binding Rossmann-fold domains"/>
    <property type="match status" value="1"/>
</dbReference>
<dbReference type="CDD" id="cd08279">
    <property type="entry name" value="Zn_ADH_class_III"/>
    <property type="match status" value="1"/>
</dbReference>
<keyword evidence="2" id="KW-0479">Metal-binding</keyword>
<evidence type="ECO:0000256" key="3">
    <source>
        <dbReference type="ARBA" id="ARBA00022833"/>
    </source>
</evidence>
<dbReference type="EMBL" id="UINC01019536">
    <property type="protein sequence ID" value="SVA82778.1"/>
    <property type="molecule type" value="Genomic_DNA"/>
</dbReference>
<feature type="domain" description="Enoyl reductase (ER)" evidence="6">
    <location>
        <begin position="14"/>
        <end position="364"/>
    </location>
</feature>
<proteinExistence type="predicted"/>
<organism evidence="7">
    <name type="scientific">marine metagenome</name>
    <dbReference type="NCBI Taxonomy" id="408172"/>
    <lineage>
        <taxon>unclassified sequences</taxon>
        <taxon>metagenomes</taxon>
        <taxon>ecological metagenomes</taxon>
    </lineage>
</organism>
<gene>
    <name evidence="7" type="ORF">METZ01_LOCUS135632</name>
</gene>
<evidence type="ECO:0000256" key="4">
    <source>
        <dbReference type="ARBA" id="ARBA00023002"/>
    </source>
</evidence>
<dbReference type="FunFam" id="3.40.50.720:FF:000003">
    <property type="entry name" value="S-(hydroxymethyl)glutathione dehydrogenase"/>
    <property type="match status" value="1"/>
</dbReference>
<dbReference type="PANTHER" id="PTHR43880">
    <property type="entry name" value="ALCOHOL DEHYDROGENASE"/>
    <property type="match status" value="1"/>
</dbReference>
<sequence>MPTDIQAAVCRTVGEPLEIETVELDDPAPDEVRVGVVGSGLCHSDLHVIDGSFPAPLPVILGHEVAGVVLEVGSQIQGIDVGDHVVAGISAHCDSCRCCAAGKTWLCEQRLSPGLRSETQPKIRSGDTPIGGIGGMSGFAEQMLLHQSAAVPINPEMPLDRAALIGCAVVTGVGTAINAARVRPGETCAVIGCGGVGLNVVQGARLAGAERIIAVDLQASKLELAGRFGATDIVNAGEGDPVEAVLGLTGGRGVDQAFEAIGLKSTCEQALAMISDGGAAYLIGMLPPGLALEVPGTEFVLANKTLCGVRMGSSNMASDFPYLVELYQQGRLLIDELVAERITLAQVNEGYDKMRTGDQARSVITFDPLT</sequence>
<evidence type="ECO:0000313" key="7">
    <source>
        <dbReference type="EMBL" id="SVA82778.1"/>
    </source>
</evidence>
<dbReference type="PROSITE" id="PS00059">
    <property type="entry name" value="ADH_ZINC"/>
    <property type="match status" value="1"/>
</dbReference>
<dbReference type="GO" id="GO:0051903">
    <property type="term" value="F:S-(hydroxymethyl)glutathione dehydrogenase [NAD(P)+] activity"/>
    <property type="evidence" value="ECO:0007669"/>
    <property type="project" value="TreeGrafter"/>
</dbReference>
<comment type="cofactor">
    <cofactor evidence="1">
        <name>Zn(2+)</name>
        <dbReference type="ChEBI" id="CHEBI:29105"/>
    </cofactor>
</comment>
<evidence type="ECO:0000256" key="5">
    <source>
        <dbReference type="ARBA" id="ARBA00023027"/>
    </source>
</evidence>
<evidence type="ECO:0000256" key="1">
    <source>
        <dbReference type="ARBA" id="ARBA00001947"/>
    </source>
</evidence>
<dbReference type="InterPro" id="IPR036291">
    <property type="entry name" value="NAD(P)-bd_dom_sf"/>
</dbReference>
<dbReference type="SUPFAM" id="SSF50129">
    <property type="entry name" value="GroES-like"/>
    <property type="match status" value="2"/>
</dbReference>
<dbReference type="InterPro" id="IPR020843">
    <property type="entry name" value="ER"/>
</dbReference>
<dbReference type="InterPro" id="IPR013149">
    <property type="entry name" value="ADH-like_C"/>
</dbReference>
<keyword evidence="5" id="KW-0520">NAD</keyword>
<accession>A0A381Z0F9</accession>
<dbReference type="Pfam" id="PF08240">
    <property type="entry name" value="ADH_N"/>
    <property type="match status" value="1"/>
</dbReference>
<dbReference type="GO" id="GO:0046294">
    <property type="term" value="P:formaldehyde catabolic process"/>
    <property type="evidence" value="ECO:0007669"/>
    <property type="project" value="TreeGrafter"/>
</dbReference>
<protein>
    <recommendedName>
        <fullName evidence="6">Enoyl reductase (ER) domain-containing protein</fullName>
    </recommendedName>
</protein>